<dbReference type="Proteomes" id="UP000501451">
    <property type="component" value="Chromosome"/>
</dbReference>
<evidence type="ECO:0000259" key="5">
    <source>
        <dbReference type="Pfam" id="PF00149"/>
    </source>
</evidence>
<evidence type="ECO:0000256" key="2">
    <source>
        <dbReference type="ARBA" id="ARBA00022801"/>
    </source>
</evidence>
<accession>A0A6G7K934</accession>
<evidence type="ECO:0000313" key="8">
    <source>
        <dbReference type="Proteomes" id="UP000501451"/>
    </source>
</evidence>
<evidence type="ECO:0000256" key="3">
    <source>
        <dbReference type="ARBA" id="ARBA00023004"/>
    </source>
</evidence>
<dbReference type="EMBL" id="CP049740">
    <property type="protein sequence ID" value="QII81766.1"/>
    <property type="molecule type" value="Genomic_DNA"/>
</dbReference>
<dbReference type="InterPro" id="IPR040869">
    <property type="entry name" value="CNP_C"/>
</dbReference>
<name>A0A6G7K934_9LACT</name>
<dbReference type="Pfam" id="PF17839">
    <property type="entry name" value="CNP_C_terminal"/>
    <property type="match status" value="1"/>
</dbReference>
<dbReference type="PANTHER" id="PTHR42988">
    <property type="entry name" value="PHOSPHOHYDROLASE"/>
    <property type="match status" value="1"/>
</dbReference>
<dbReference type="SUPFAM" id="SSF56300">
    <property type="entry name" value="Metallo-dependent phosphatases"/>
    <property type="match status" value="1"/>
</dbReference>
<evidence type="ECO:0008006" key="9">
    <source>
        <dbReference type="Google" id="ProtNLM"/>
    </source>
</evidence>
<dbReference type="KEGG" id="jar:G7057_04275"/>
<dbReference type="AlphaFoldDB" id="A0A6G7K934"/>
<evidence type="ECO:0000256" key="1">
    <source>
        <dbReference type="ARBA" id="ARBA00022723"/>
    </source>
</evidence>
<feature type="domain" description="Calcineurin-like phosphoesterase" evidence="5">
    <location>
        <begin position="47"/>
        <end position="290"/>
    </location>
</feature>
<dbReference type="InterPro" id="IPR004843">
    <property type="entry name" value="Calcineurin-like_PHP"/>
</dbReference>
<evidence type="ECO:0000313" key="7">
    <source>
        <dbReference type="EMBL" id="QII81766.1"/>
    </source>
</evidence>
<evidence type="ECO:0000256" key="4">
    <source>
        <dbReference type="ARBA" id="ARBA00025742"/>
    </source>
</evidence>
<dbReference type="Gene3D" id="3.60.21.10">
    <property type="match status" value="1"/>
</dbReference>
<dbReference type="Gene3D" id="1.10.246.180">
    <property type="match status" value="1"/>
</dbReference>
<proteinExistence type="inferred from homology"/>
<dbReference type="Pfam" id="PF00149">
    <property type="entry name" value="Metallophos"/>
    <property type="match status" value="1"/>
</dbReference>
<keyword evidence="3" id="KW-0408">Iron</keyword>
<dbReference type="PANTHER" id="PTHR42988:SF2">
    <property type="entry name" value="CYCLIC NUCLEOTIDE PHOSPHODIESTERASE CBUA0032-RELATED"/>
    <property type="match status" value="1"/>
</dbReference>
<protein>
    <recommendedName>
        <fullName evidence="9">Metallophosphoesterase</fullName>
    </recommendedName>
</protein>
<feature type="domain" description="Cyclic nucleotide phosphodiesterase C-terminal" evidence="6">
    <location>
        <begin position="336"/>
        <end position="444"/>
    </location>
</feature>
<dbReference type="InterPro" id="IPR050884">
    <property type="entry name" value="CNP_phosphodiesterase-III"/>
</dbReference>
<keyword evidence="8" id="KW-1185">Reference proteome</keyword>
<dbReference type="GO" id="GO:0016787">
    <property type="term" value="F:hydrolase activity"/>
    <property type="evidence" value="ECO:0007669"/>
    <property type="project" value="UniProtKB-KW"/>
</dbReference>
<dbReference type="InterPro" id="IPR012365">
    <property type="entry name" value="Pesteras_lmo2642"/>
</dbReference>
<reference evidence="7 8" key="1">
    <citation type="journal article" date="2017" name="Int. J. Syst. Evol. Microbiol.">
        <title>Jeotgalibaca porci sp. nov. and Jeotgalibaca arthritidis sp. nov., isolated from pigs, and emended description of the genus Jeotgalibaca.</title>
        <authorList>
            <person name="Zamora L."/>
            <person name="Perez-Sancho M."/>
            <person name="Dominguez L."/>
            <person name="Fernandez-Garayzabal J.F."/>
            <person name="Vela A.I."/>
        </authorList>
    </citation>
    <scope>NUCLEOTIDE SEQUENCE [LARGE SCALE GENOMIC DNA]</scope>
    <source>
        <strain evidence="7 8">CECT 9157</strain>
    </source>
</reference>
<comment type="similarity">
    <text evidence="4">Belongs to the cyclic nucleotide phosphodiesterase class-III family.</text>
</comment>
<dbReference type="RefSeq" id="WP_166161594.1">
    <property type="nucleotide sequence ID" value="NZ_CP049740.1"/>
</dbReference>
<keyword evidence="1" id="KW-0479">Metal-binding</keyword>
<keyword evidence="2" id="KW-0378">Hydrolase</keyword>
<dbReference type="InterPro" id="IPR029052">
    <property type="entry name" value="Metallo-depent_PP-like"/>
</dbReference>
<gene>
    <name evidence="7" type="ORF">G7057_04275</name>
</gene>
<evidence type="ECO:0000259" key="6">
    <source>
        <dbReference type="Pfam" id="PF17839"/>
    </source>
</evidence>
<sequence length="454" mass="51614">MKKIILLASVIIVGIFLYGLTTQNDQIDASPELITVPPLVTDEEEVTIWMVTDIHYLSPLYFDDGEAFGKMQATSAGKDLANMPAIMEALVWQVAKEQPDLLIVSGDLTFNGEYQSMVELTDYFKQIEAIGTQVAVMPGNHDIHSGWARKFEGDQMTVVDQVTPADFQDLFADYGYDLAVFKDPNSLSYIFEPKAGYPILMVDTNAYPEEKSSKAPVAEGKIRPQTYEWLDRYFQMVEGEKEEIYLVGHHPLLNHSGNEGSRLVMEEADQAIDYFMNHHIKTAFAGHIHAQNISQLLTANQPFYEIVTGALSIFPNAIGQIRLSNEELAYDRLTLDVEGWANETAQIQDELLNYSETSYQIFKEDGELLALQQMFEEQWYDESYAEAVMDYVGQMNVRYFSGEDYVEDDAEIAAYIQHDGYRVIQENSNNFLKRYSQQLLKDTNLNDLSIVIPH</sequence>
<organism evidence="7 8">
    <name type="scientific">Jeotgalibaca arthritidis</name>
    <dbReference type="NCBI Taxonomy" id="1868794"/>
    <lineage>
        <taxon>Bacteria</taxon>
        <taxon>Bacillati</taxon>
        <taxon>Bacillota</taxon>
        <taxon>Bacilli</taxon>
        <taxon>Lactobacillales</taxon>
        <taxon>Carnobacteriaceae</taxon>
        <taxon>Jeotgalibaca</taxon>
    </lineage>
</organism>
<dbReference type="GO" id="GO:0046872">
    <property type="term" value="F:metal ion binding"/>
    <property type="evidence" value="ECO:0007669"/>
    <property type="project" value="UniProtKB-KW"/>
</dbReference>
<dbReference type="PIRSF" id="PIRSF034890">
    <property type="entry name" value="Pesteras_lmo2642"/>
    <property type="match status" value="1"/>
</dbReference>